<dbReference type="InterPro" id="IPR051791">
    <property type="entry name" value="Pra-immunoreactive"/>
</dbReference>
<keyword evidence="3 6" id="KW-0812">Transmembrane</keyword>
<evidence type="ECO:0000313" key="9">
    <source>
        <dbReference type="Proteomes" id="UP000012046"/>
    </source>
</evidence>
<evidence type="ECO:0000259" key="7">
    <source>
        <dbReference type="Pfam" id="PF06271"/>
    </source>
</evidence>
<dbReference type="PANTHER" id="PTHR36115">
    <property type="entry name" value="PROLINE-RICH ANTIGEN HOMOLOG-RELATED"/>
    <property type="match status" value="1"/>
</dbReference>
<keyword evidence="2" id="KW-1003">Cell membrane</keyword>
<dbReference type="STRING" id="1129374.AJE_12114"/>
<feature type="transmembrane region" description="Helical" evidence="6">
    <location>
        <begin position="21"/>
        <end position="47"/>
    </location>
</feature>
<feature type="transmembrane region" description="Helical" evidence="6">
    <location>
        <begin position="67"/>
        <end position="86"/>
    </location>
</feature>
<reference evidence="8 9" key="1">
    <citation type="journal article" date="2012" name="J. Bacteriol.">
        <title>Genome Sequence of Extracellular-Protease-Producing Alishewanella jeotgali Isolated from Traditional Korean Fermented Seafood.</title>
        <authorList>
            <person name="Jung J."/>
            <person name="Chun J."/>
            <person name="Park W."/>
        </authorList>
    </citation>
    <scope>NUCLEOTIDE SEQUENCE [LARGE SCALE GENOMIC DNA]</scope>
    <source>
        <strain evidence="8 9">KCTC 22429</strain>
    </source>
</reference>
<dbReference type="PANTHER" id="PTHR36115:SF10">
    <property type="entry name" value="RDD DOMAIN-CONTAINING PROTEIN"/>
    <property type="match status" value="1"/>
</dbReference>
<keyword evidence="9" id="KW-1185">Reference proteome</keyword>
<feature type="domain" description="RDD" evidence="7">
    <location>
        <begin position="8"/>
        <end position="131"/>
    </location>
</feature>
<evidence type="ECO:0000256" key="4">
    <source>
        <dbReference type="ARBA" id="ARBA00022989"/>
    </source>
</evidence>
<accession>H3ZGC6</accession>
<keyword evidence="4 6" id="KW-1133">Transmembrane helix</keyword>
<dbReference type="Pfam" id="PF06271">
    <property type="entry name" value="RDD"/>
    <property type="match status" value="1"/>
</dbReference>
<dbReference type="PATRIC" id="fig|1129374.4.peg.2408"/>
<dbReference type="GO" id="GO:0005886">
    <property type="term" value="C:plasma membrane"/>
    <property type="evidence" value="ECO:0007669"/>
    <property type="project" value="UniProtKB-SubCell"/>
</dbReference>
<dbReference type="eggNOG" id="COG1714">
    <property type="taxonomic scope" value="Bacteria"/>
</dbReference>
<evidence type="ECO:0000256" key="5">
    <source>
        <dbReference type="ARBA" id="ARBA00023136"/>
    </source>
</evidence>
<evidence type="ECO:0000256" key="6">
    <source>
        <dbReference type="SAM" id="Phobius"/>
    </source>
</evidence>
<dbReference type="InterPro" id="IPR010432">
    <property type="entry name" value="RDD"/>
</dbReference>
<protein>
    <submittedName>
        <fullName evidence="8">RDD domain-containing protein</fullName>
    </submittedName>
</protein>
<name>H3ZGC6_9ALTE</name>
<proteinExistence type="predicted"/>
<comment type="caution">
    <text evidence="8">The sequence shown here is derived from an EMBL/GenBank/DDBJ whole genome shotgun (WGS) entry which is preliminary data.</text>
</comment>
<gene>
    <name evidence="8" type="ORF">AJE_12114</name>
</gene>
<dbReference type="AlphaFoldDB" id="H3ZGC6"/>
<dbReference type="EMBL" id="AHTH01000039">
    <property type="protein sequence ID" value="EHR40446.1"/>
    <property type="molecule type" value="Genomic_DNA"/>
</dbReference>
<keyword evidence="5 6" id="KW-0472">Membrane</keyword>
<evidence type="ECO:0000256" key="1">
    <source>
        <dbReference type="ARBA" id="ARBA00004651"/>
    </source>
</evidence>
<evidence type="ECO:0000313" key="8">
    <source>
        <dbReference type="EMBL" id="EHR40446.1"/>
    </source>
</evidence>
<dbReference type="Proteomes" id="UP000012046">
    <property type="component" value="Unassembled WGS sequence"/>
</dbReference>
<dbReference type="RefSeq" id="WP_008951101.1">
    <property type="nucleotide sequence ID" value="NZ_AHTH01000039.1"/>
</dbReference>
<evidence type="ECO:0000256" key="3">
    <source>
        <dbReference type="ARBA" id="ARBA00022692"/>
    </source>
</evidence>
<comment type="subcellular location">
    <subcellularLocation>
        <location evidence="1">Cell membrane</location>
        <topology evidence="1">Multi-pass membrane protein</topology>
    </subcellularLocation>
</comment>
<organism evidence="8 9">
    <name type="scientific">Alishewanella jeotgali KCTC 22429</name>
    <dbReference type="NCBI Taxonomy" id="1129374"/>
    <lineage>
        <taxon>Bacteria</taxon>
        <taxon>Pseudomonadati</taxon>
        <taxon>Pseudomonadota</taxon>
        <taxon>Gammaproteobacteria</taxon>
        <taxon>Alteromonadales</taxon>
        <taxon>Alteromonadaceae</taxon>
        <taxon>Alishewanella</taxon>
    </lineage>
</organism>
<evidence type="ECO:0000256" key="2">
    <source>
        <dbReference type="ARBA" id="ARBA00022475"/>
    </source>
</evidence>
<sequence length="167" mass="18723">MYQDAPRAGFARRLAAIIYDVLILTALIMLAAGLAMLLVQLLVWSGAIQLLPEQDIAAYVTSSWRRWLYFAYLVAVILGFYVYFWCKAGQTLGMRAWRLLLVSQAGKPLTAPQALARALLALGGIGNFWLWLRWGKGLALQDQLTNSQMIILSKEQSKVLNLHKTAR</sequence>